<accession>A0A212JLF7</accession>
<evidence type="ECO:0000256" key="3">
    <source>
        <dbReference type="ARBA" id="ARBA00023004"/>
    </source>
</evidence>
<evidence type="ECO:0000313" key="6">
    <source>
        <dbReference type="EMBL" id="SBW00266.1"/>
    </source>
</evidence>
<dbReference type="InterPro" id="IPR017896">
    <property type="entry name" value="4Fe4S_Fe-S-bd"/>
</dbReference>
<keyword evidence="3" id="KW-0408">Iron</keyword>
<dbReference type="PANTHER" id="PTHR24960:SF79">
    <property type="entry name" value="PHOTOSYSTEM I IRON-SULFUR CENTER"/>
    <property type="match status" value="1"/>
</dbReference>
<keyword evidence="4" id="KW-0411">Iron-sulfur</keyword>
<evidence type="ECO:0000256" key="4">
    <source>
        <dbReference type="ARBA" id="ARBA00023014"/>
    </source>
</evidence>
<dbReference type="AlphaFoldDB" id="A0A212JLF7"/>
<evidence type="ECO:0000259" key="5">
    <source>
        <dbReference type="PROSITE" id="PS51379"/>
    </source>
</evidence>
<dbReference type="Gene3D" id="3.30.70.20">
    <property type="match status" value="2"/>
</dbReference>
<dbReference type="GO" id="GO:0046872">
    <property type="term" value="F:metal ion binding"/>
    <property type="evidence" value="ECO:0007669"/>
    <property type="project" value="UniProtKB-KW"/>
</dbReference>
<dbReference type="GO" id="GO:0051539">
    <property type="term" value="F:4 iron, 4 sulfur cluster binding"/>
    <property type="evidence" value="ECO:0007669"/>
    <property type="project" value="UniProtKB-KW"/>
</dbReference>
<sequence>MTQTRSVRKTAKSPDPAKVFFANLRARGPRENKLAKIAALFAKAGFDARIPKDALTAVKVHVGERGNDTFLSPVLVRKVVDCIKAAGGNPFITDTNTLYKGSRHNAVDHIATAIEHGFGYATVGAPFIVADGLRSTSYEKVVIRKKHFASVKIASAIVAAQSMIVLSHFKGHELAGFGGAVKNLAMGCTPSQGKCDQHASRFMVQEEKCIGCGACIASCPENAISFIKRDKRKVAAIDKARCIGCGECLTVCKPKAVWIDWKTEVGPFNERMAEYALGAVAGKEKTTGYINFLLNVTPDCDCVPWSDSPLVPDIGILASTDPVALDSACFDLVNREAGHSHSLLEKGHAPGEDKFTGVWKHTCGEVQLNHAEKIGLGTRTYTLVTI</sequence>
<dbReference type="InterPro" id="IPR050157">
    <property type="entry name" value="PSI_iron-sulfur_center"/>
</dbReference>
<feature type="domain" description="4Fe-4S ferredoxin-type" evidence="5">
    <location>
        <begin position="200"/>
        <end position="229"/>
    </location>
</feature>
<gene>
    <name evidence="6" type="ORF">KL86DPRO_11753</name>
</gene>
<dbReference type="PROSITE" id="PS00198">
    <property type="entry name" value="4FE4S_FER_1"/>
    <property type="match status" value="1"/>
</dbReference>
<dbReference type="SUPFAM" id="SSF54862">
    <property type="entry name" value="4Fe-4S ferredoxins"/>
    <property type="match status" value="1"/>
</dbReference>
<keyword evidence="2" id="KW-0479">Metal-binding</keyword>
<dbReference type="Pfam" id="PF12838">
    <property type="entry name" value="Fer4_7"/>
    <property type="match status" value="1"/>
</dbReference>
<dbReference type="Pfam" id="PF04015">
    <property type="entry name" value="DUF362"/>
    <property type="match status" value="1"/>
</dbReference>
<feature type="domain" description="4Fe-4S ferredoxin-type" evidence="5">
    <location>
        <begin position="233"/>
        <end position="262"/>
    </location>
</feature>
<protein>
    <submittedName>
        <fullName evidence="6">Uncharacterized Fe-S center protein</fullName>
    </submittedName>
</protein>
<dbReference type="EMBL" id="FLUQ01000001">
    <property type="protein sequence ID" value="SBW00266.1"/>
    <property type="molecule type" value="Genomic_DNA"/>
</dbReference>
<dbReference type="InterPro" id="IPR007160">
    <property type="entry name" value="DUF362"/>
</dbReference>
<dbReference type="InterPro" id="IPR017900">
    <property type="entry name" value="4Fe4S_Fe_S_CS"/>
</dbReference>
<reference evidence="6" key="1">
    <citation type="submission" date="2016-04" db="EMBL/GenBank/DDBJ databases">
        <authorList>
            <person name="Evans L.H."/>
            <person name="Alamgir A."/>
            <person name="Owens N."/>
            <person name="Weber N.D."/>
            <person name="Virtaneva K."/>
            <person name="Barbian K."/>
            <person name="Babar A."/>
            <person name="Rosenke K."/>
        </authorList>
    </citation>
    <scope>NUCLEOTIDE SEQUENCE</scope>
    <source>
        <strain evidence="6">86</strain>
    </source>
</reference>
<evidence type="ECO:0000256" key="2">
    <source>
        <dbReference type="ARBA" id="ARBA00022723"/>
    </source>
</evidence>
<name>A0A212JLF7_9DELT</name>
<dbReference type="PANTHER" id="PTHR24960">
    <property type="entry name" value="PHOTOSYSTEM I IRON-SULFUR CENTER-RELATED"/>
    <property type="match status" value="1"/>
</dbReference>
<organism evidence="6">
    <name type="scientific">uncultured delta proteobacterium</name>
    <dbReference type="NCBI Taxonomy" id="34034"/>
    <lineage>
        <taxon>Bacteria</taxon>
        <taxon>Deltaproteobacteria</taxon>
        <taxon>environmental samples</taxon>
    </lineage>
</organism>
<dbReference type="PROSITE" id="PS51379">
    <property type="entry name" value="4FE4S_FER_2"/>
    <property type="match status" value="2"/>
</dbReference>
<evidence type="ECO:0000256" key="1">
    <source>
        <dbReference type="ARBA" id="ARBA00022485"/>
    </source>
</evidence>
<keyword evidence="1" id="KW-0004">4Fe-4S</keyword>
<proteinExistence type="predicted"/>